<reference evidence="1" key="1">
    <citation type="journal article" date="2013" name="J. Plant Res.">
        <title>Effect of fungi and light on seed germination of three Opuntia species from semiarid lands of central Mexico.</title>
        <authorList>
            <person name="Delgado-Sanchez P."/>
            <person name="Jimenez-Bremont J.F."/>
            <person name="Guerrero-Gonzalez Mde L."/>
            <person name="Flores J."/>
        </authorList>
    </citation>
    <scope>NUCLEOTIDE SEQUENCE</scope>
    <source>
        <tissue evidence="1">Cladode</tissue>
    </source>
</reference>
<organism evidence="1">
    <name type="scientific">Opuntia streptacantha</name>
    <name type="common">Prickly pear cactus</name>
    <name type="synonym">Opuntia cardona</name>
    <dbReference type="NCBI Taxonomy" id="393608"/>
    <lineage>
        <taxon>Eukaryota</taxon>
        <taxon>Viridiplantae</taxon>
        <taxon>Streptophyta</taxon>
        <taxon>Embryophyta</taxon>
        <taxon>Tracheophyta</taxon>
        <taxon>Spermatophyta</taxon>
        <taxon>Magnoliopsida</taxon>
        <taxon>eudicotyledons</taxon>
        <taxon>Gunneridae</taxon>
        <taxon>Pentapetalae</taxon>
        <taxon>Caryophyllales</taxon>
        <taxon>Cactineae</taxon>
        <taxon>Cactaceae</taxon>
        <taxon>Opuntioideae</taxon>
        <taxon>Opuntia</taxon>
    </lineage>
</organism>
<evidence type="ECO:0000313" key="1">
    <source>
        <dbReference type="EMBL" id="MBA4661424.1"/>
    </source>
</evidence>
<name>A0A7C9EHZ3_OPUST</name>
<sequence length="114" mass="12578">MLSTPVSANKSFLEDYSATKFYLITSSPTCLEKPSADMGEITQSCKVLKSIVVMDGSVGKDGGGKQNSHEPSYSPFLSQMEYLAIGEVCMWLGHPLISEISEERWKLLLNIRSL</sequence>
<accession>A0A7C9EHZ3</accession>
<dbReference type="EMBL" id="GISG01212223">
    <property type="protein sequence ID" value="MBA4661424.1"/>
    <property type="molecule type" value="Transcribed_RNA"/>
</dbReference>
<protein>
    <submittedName>
        <fullName evidence="1">Uncharacterized protein</fullName>
    </submittedName>
</protein>
<dbReference type="AlphaFoldDB" id="A0A7C9EHZ3"/>
<dbReference type="EMBL" id="GISG01212222">
    <property type="protein sequence ID" value="MBA4661423.1"/>
    <property type="molecule type" value="Transcribed_RNA"/>
</dbReference>
<proteinExistence type="predicted"/>
<reference evidence="1" key="2">
    <citation type="submission" date="2020-07" db="EMBL/GenBank/DDBJ databases">
        <authorList>
            <person name="Vera ALvarez R."/>
            <person name="Arias-Moreno D.M."/>
            <person name="Jimenez-Jacinto V."/>
            <person name="Jimenez-Bremont J.F."/>
            <person name="Swaminathan K."/>
            <person name="Moose S.P."/>
            <person name="Guerrero-Gonzalez M.L."/>
            <person name="Marino-Ramirez L."/>
            <person name="Landsman D."/>
            <person name="Rodriguez-Kessler M."/>
            <person name="Delgado-Sanchez P."/>
        </authorList>
    </citation>
    <scope>NUCLEOTIDE SEQUENCE</scope>
    <source>
        <tissue evidence="1">Cladode</tissue>
    </source>
</reference>